<comment type="cofactor">
    <cofactor evidence="11">
        <name>Mg(2+)</name>
        <dbReference type="ChEBI" id="CHEBI:18420"/>
    </cofactor>
    <cofactor evidence="11">
        <name>Mn(2+)</name>
        <dbReference type="ChEBI" id="CHEBI:29035"/>
    </cofactor>
    <text evidence="11">Magnesium. Can also use manganese.</text>
</comment>
<dbReference type="GO" id="GO:0016740">
    <property type="term" value="F:transferase activity"/>
    <property type="evidence" value="ECO:0007669"/>
    <property type="project" value="UniProtKB-UniRule"/>
</dbReference>
<evidence type="ECO:0000313" key="13">
    <source>
        <dbReference type="EMBL" id="MRU15771.1"/>
    </source>
</evidence>
<evidence type="ECO:0000256" key="9">
    <source>
        <dbReference type="ARBA" id="ARBA00048540"/>
    </source>
</evidence>
<dbReference type="PROSITE" id="PS51318">
    <property type="entry name" value="TAT"/>
    <property type="match status" value="1"/>
</dbReference>
<dbReference type="OrthoDB" id="9778595at2"/>
<dbReference type="RefSeq" id="WP_154151312.1">
    <property type="nucleotide sequence ID" value="NZ_SZWE01000001.1"/>
</dbReference>
<feature type="binding site" evidence="11">
    <location>
        <position position="277"/>
    </location>
    <ligand>
        <name>Mg(2+)</name>
        <dbReference type="ChEBI" id="CHEBI:18420"/>
    </ligand>
</feature>
<accession>A0A844CKB9</accession>
<evidence type="ECO:0000256" key="1">
    <source>
        <dbReference type="ARBA" id="ARBA00011955"/>
    </source>
</evidence>
<evidence type="ECO:0000256" key="4">
    <source>
        <dbReference type="ARBA" id="ARBA00022679"/>
    </source>
</evidence>
<protein>
    <recommendedName>
        <fullName evidence="2 10">FAD:protein FMN transferase</fullName>
        <ecNumber evidence="1 10">2.7.1.180</ecNumber>
    </recommendedName>
    <alternativeName>
        <fullName evidence="8 10">Flavin transferase</fullName>
    </alternativeName>
</protein>
<keyword evidence="4 10" id="KW-0808">Transferase</keyword>
<organism evidence="13 14">
    <name type="scientific">Roseovarius bejariae</name>
    <dbReference type="NCBI Taxonomy" id="2576383"/>
    <lineage>
        <taxon>Bacteria</taxon>
        <taxon>Pseudomonadati</taxon>
        <taxon>Pseudomonadota</taxon>
        <taxon>Alphaproteobacteria</taxon>
        <taxon>Rhodobacterales</taxon>
        <taxon>Roseobacteraceae</taxon>
        <taxon>Roseovarius</taxon>
    </lineage>
</organism>
<keyword evidence="12" id="KW-0732">Signal</keyword>
<dbReference type="PANTHER" id="PTHR30040">
    <property type="entry name" value="THIAMINE BIOSYNTHESIS LIPOPROTEIN APBE"/>
    <property type="match status" value="1"/>
</dbReference>
<dbReference type="Gene3D" id="3.10.520.10">
    <property type="entry name" value="ApbE-like domains"/>
    <property type="match status" value="1"/>
</dbReference>
<feature type="binding site" evidence="11">
    <location>
        <position position="168"/>
    </location>
    <ligand>
        <name>Mg(2+)</name>
        <dbReference type="ChEBI" id="CHEBI:18420"/>
    </ligand>
</feature>
<evidence type="ECO:0000256" key="11">
    <source>
        <dbReference type="PIRSR" id="PIRSR006268-2"/>
    </source>
</evidence>
<dbReference type="SUPFAM" id="SSF143631">
    <property type="entry name" value="ApbE-like"/>
    <property type="match status" value="1"/>
</dbReference>
<evidence type="ECO:0000256" key="5">
    <source>
        <dbReference type="ARBA" id="ARBA00022723"/>
    </source>
</evidence>
<dbReference type="InterPro" id="IPR006311">
    <property type="entry name" value="TAT_signal"/>
</dbReference>
<keyword evidence="5 10" id="KW-0479">Metal-binding</keyword>
<keyword evidence="3 10" id="KW-0285">Flavoprotein</keyword>
<dbReference type="Pfam" id="PF02424">
    <property type="entry name" value="ApbE"/>
    <property type="match status" value="1"/>
</dbReference>
<dbReference type="PANTHER" id="PTHR30040:SF2">
    <property type="entry name" value="FAD:PROTEIN FMN TRANSFERASE"/>
    <property type="match status" value="1"/>
</dbReference>
<comment type="similarity">
    <text evidence="10">Belongs to the ApbE family.</text>
</comment>
<proteinExistence type="inferred from homology"/>
<feature type="binding site" evidence="11">
    <location>
        <position position="281"/>
    </location>
    <ligand>
        <name>Mg(2+)</name>
        <dbReference type="ChEBI" id="CHEBI:18420"/>
    </ligand>
</feature>
<name>A0A844CKB9_9RHOB</name>
<evidence type="ECO:0000256" key="12">
    <source>
        <dbReference type="SAM" id="SignalP"/>
    </source>
</evidence>
<dbReference type="PIRSF" id="PIRSF006268">
    <property type="entry name" value="ApbE"/>
    <property type="match status" value="1"/>
</dbReference>
<gene>
    <name evidence="13" type="ORF">FDP25_10070</name>
</gene>
<dbReference type="EMBL" id="SZWE01000001">
    <property type="protein sequence ID" value="MRU15771.1"/>
    <property type="molecule type" value="Genomic_DNA"/>
</dbReference>
<evidence type="ECO:0000256" key="10">
    <source>
        <dbReference type="PIRNR" id="PIRNR006268"/>
    </source>
</evidence>
<evidence type="ECO:0000256" key="6">
    <source>
        <dbReference type="ARBA" id="ARBA00022827"/>
    </source>
</evidence>
<evidence type="ECO:0000256" key="2">
    <source>
        <dbReference type="ARBA" id="ARBA00016337"/>
    </source>
</evidence>
<feature type="chain" id="PRO_5039942700" description="FAD:protein FMN transferase" evidence="12">
    <location>
        <begin position="26"/>
        <end position="308"/>
    </location>
</feature>
<dbReference type="AlphaFoldDB" id="A0A844CKB9"/>
<dbReference type="InterPro" id="IPR003374">
    <property type="entry name" value="ApbE-like_sf"/>
</dbReference>
<evidence type="ECO:0000313" key="14">
    <source>
        <dbReference type="Proteomes" id="UP000564704"/>
    </source>
</evidence>
<feature type="signal peptide" evidence="12">
    <location>
        <begin position="1"/>
        <end position="25"/>
    </location>
</feature>
<dbReference type="GO" id="GO:0046872">
    <property type="term" value="F:metal ion binding"/>
    <property type="evidence" value="ECO:0007669"/>
    <property type="project" value="UniProtKB-UniRule"/>
</dbReference>
<keyword evidence="7 10" id="KW-0460">Magnesium</keyword>
<sequence length="308" mass="32240">MQTFTRRRFLTIAACAGALGTRASAAAELTQWRTNALGARMTLSLAHPKAEVIAQTVFAELRRLEGIFSLYKPDSALSRLNREGRLAAPPFELLECLGLSGRVHDASGGRFDPTIQPLWAAYAQSSASGETDTGAIEQARALVGWQGVAFDSQTIRFARPGMTITLNGIAQGYIADRIAALLARQGLTDVMIDTGELRALGGHPDGGDWPVTLKAVDGGTAGRADLRDTSMATSAPSGTRFGLAGEPGHILDPVTGRPTQAPWRLVSVTGPSAAVADGLSTAICLMEDRGTIDAALSGFSGVSLVHLS</sequence>
<evidence type="ECO:0000256" key="7">
    <source>
        <dbReference type="ARBA" id="ARBA00022842"/>
    </source>
</evidence>
<evidence type="ECO:0000256" key="3">
    <source>
        <dbReference type="ARBA" id="ARBA00022630"/>
    </source>
</evidence>
<keyword evidence="14" id="KW-1185">Reference proteome</keyword>
<evidence type="ECO:0000256" key="8">
    <source>
        <dbReference type="ARBA" id="ARBA00031306"/>
    </source>
</evidence>
<comment type="catalytic activity">
    <reaction evidence="9 10">
        <text>L-threonyl-[protein] + FAD = FMN-L-threonyl-[protein] + AMP + H(+)</text>
        <dbReference type="Rhea" id="RHEA:36847"/>
        <dbReference type="Rhea" id="RHEA-COMP:11060"/>
        <dbReference type="Rhea" id="RHEA-COMP:11061"/>
        <dbReference type="ChEBI" id="CHEBI:15378"/>
        <dbReference type="ChEBI" id="CHEBI:30013"/>
        <dbReference type="ChEBI" id="CHEBI:57692"/>
        <dbReference type="ChEBI" id="CHEBI:74257"/>
        <dbReference type="ChEBI" id="CHEBI:456215"/>
        <dbReference type="EC" id="2.7.1.180"/>
    </reaction>
</comment>
<reference evidence="13 14" key="1">
    <citation type="submission" date="2019-05" db="EMBL/GenBank/DDBJ databases">
        <title>Roseovarius bejariae sp. nov., a moderately halophylic bacterium isolated from a saline soil in Rambla Salada (Murcia).</title>
        <authorList>
            <person name="Castro D.J."/>
            <person name="Gomez-Altuve A."/>
            <person name="Reina J.C."/>
            <person name="Rodriguez M."/>
            <person name="Sampedro I."/>
            <person name="Llamas I."/>
            <person name="Martinez-Checa F."/>
        </authorList>
    </citation>
    <scope>NUCLEOTIDE SEQUENCE [LARGE SCALE GENOMIC DNA]</scope>
    <source>
        <strain evidence="13 14">A21</strain>
    </source>
</reference>
<dbReference type="Proteomes" id="UP000564704">
    <property type="component" value="Unassembled WGS sequence"/>
</dbReference>
<dbReference type="InterPro" id="IPR024932">
    <property type="entry name" value="ApbE"/>
</dbReference>
<comment type="caution">
    <text evidence="13">The sequence shown here is derived from an EMBL/GenBank/DDBJ whole genome shotgun (WGS) entry which is preliminary data.</text>
</comment>
<keyword evidence="6 10" id="KW-0274">FAD</keyword>
<dbReference type="EC" id="2.7.1.180" evidence="1 10"/>